<dbReference type="SUPFAM" id="SSF52540">
    <property type="entry name" value="P-loop containing nucleoside triphosphate hydrolases"/>
    <property type="match status" value="1"/>
</dbReference>
<protein>
    <submittedName>
        <fullName evidence="2">KAP-like P-loop domain-containing protein</fullName>
    </submittedName>
</protein>
<accession>A0A3D9V2S9</accession>
<proteinExistence type="predicted"/>
<evidence type="ECO:0000259" key="1">
    <source>
        <dbReference type="Pfam" id="PF07693"/>
    </source>
</evidence>
<dbReference type="InterPro" id="IPR027417">
    <property type="entry name" value="P-loop_NTPase"/>
</dbReference>
<feature type="domain" description="KAP NTPase" evidence="1">
    <location>
        <begin position="4"/>
        <end position="45"/>
    </location>
</feature>
<evidence type="ECO:0000313" key="2">
    <source>
        <dbReference type="EMBL" id="REF33265.1"/>
    </source>
</evidence>
<name>A0A3D9V2S9_BACMY</name>
<organism evidence="2 3">
    <name type="scientific">Bacillus mycoides</name>
    <dbReference type="NCBI Taxonomy" id="1405"/>
    <lineage>
        <taxon>Bacteria</taxon>
        <taxon>Bacillati</taxon>
        <taxon>Bacillota</taxon>
        <taxon>Bacilli</taxon>
        <taxon>Bacillales</taxon>
        <taxon>Bacillaceae</taxon>
        <taxon>Bacillus</taxon>
        <taxon>Bacillus cereus group</taxon>
    </lineage>
</organism>
<dbReference type="RefSeq" id="WP_113937331.1">
    <property type="nucleotide sequence ID" value="NZ_QTTY01000014.1"/>
</dbReference>
<evidence type="ECO:0000313" key="3">
    <source>
        <dbReference type="Proteomes" id="UP000256530"/>
    </source>
</evidence>
<dbReference type="Proteomes" id="UP000256530">
    <property type="component" value="Unassembled WGS sequence"/>
</dbReference>
<comment type="caution">
    <text evidence="2">The sequence shown here is derived from an EMBL/GenBank/DDBJ whole genome shotgun (WGS) entry which is preliminary data.</text>
</comment>
<dbReference type="EMBL" id="QTTY01000014">
    <property type="protein sequence ID" value="REF33265.1"/>
    <property type="molecule type" value="Genomic_DNA"/>
</dbReference>
<dbReference type="InterPro" id="IPR011646">
    <property type="entry name" value="KAP_P-loop"/>
</dbReference>
<sequence length="614" mass="72565">MDTIFETIHEYIKLEKTNYAIQINGPWGIGKTHYVTKVLKEEIEEIEATPKDKYRVIYISLNGLKNVDEIGESVFLSSINKTGSYTYTIGRAGLEIGSKIPGFKFLEAVDKKISNITQYREHLQKCVLCFDDLERIDKSVTIQQVLGYINSTYIEHENIKTLFISNEEKLKENTEFYKIKEKVIGRTIQYIRGTNEVLPDFMKVNYGKNEKIIGFYERNYNTILQIINTISEKINLRTLRFVFDSLSQVINKCNSLEKNADIICLSIFTNILLISVDFKEGILKNKQELEPLYELDALGFMIEFEKKGIKVEKEYKRIFWDKYLKNKTILKEFMHIYKSVSEYILTGHLDIELFKEEIKREYNQEEGSKDKAIKVINNYMEFELDELNTNVDIVIQSLEKGEYHPYRYPRTYYLLFEFNEKGFVEINSQMLYEICNDGLEKAIESYEIDHDDYEDRFNRYLNVDFVNEGYEMLVIKLKHKIIEELREKKESILEGFFKSIKEGNIENFRVYIDKIRYENDFFTIINQEVVCDNLITSSNKGLGFFFSFLREKYLRVSNAHEFYSHEIDRIIAFQNTLSKRLSEVTIDALKKSIIVDLINCLENIIKHLSKDVEK</sequence>
<reference evidence="2 3" key="1">
    <citation type="submission" date="2018-08" db="EMBL/GenBank/DDBJ databases">
        <title>Freshwater and sediment microbial communities from various areas in North America, analyzing microbe dynamics in response to fracking.</title>
        <authorList>
            <person name="Lamendella R."/>
        </authorList>
    </citation>
    <scope>NUCLEOTIDE SEQUENCE [LARGE SCALE GENOMIC DNA]</scope>
    <source>
        <strain evidence="2 3">DB-1</strain>
    </source>
</reference>
<dbReference type="Pfam" id="PF07693">
    <property type="entry name" value="KAP_NTPase"/>
    <property type="match status" value="1"/>
</dbReference>
<dbReference type="Gene3D" id="3.40.50.300">
    <property type="entry name" value="P-loop containing nucleotide triphosphate hydrolases"/>
    <property type="match status" value="1"/>
</dbReference>
<dbReference type="AlphaFoldDB" id="A0A3D9V2S9"/>
<gene>
    <name evidence="2" type="ORF">DET55_11498</name>
</gene>